<evidence type="ECO:0000256" key="3">
    <source>
        <dbReference type="ARBA" id="ARBA00023027"/>
    </source>
</evidence>
<dbReference type="STRING" id="1833.XU06_01805"/>
<dbReference type="GO" id="GO:0005829">
    <property type="term" value="C:cytosol"/>
    <property type="evidence" value="ECO:0007669"/>
    <property type="project" value="TreeGrafter"/>
</dbReference>
<dbReference type="GO" id="GO:0016618">
    <property type="term" value="F:hydroxypyruvate reductase [NAD(P)H] activity"/>
    <property type="evidence" value="ECO:0007669"/>
    <property type="project" value="TreeGrafter"/>
</dbReference>
<dbReference type="GeneID" id="64138365"/>
<evidence type="ECO:0000256" key="2">
    <source>
        <dbReference type="ARBA" id="ARBA00023002"/>
    </source>
</evidence>
<sequence length="318" mass="33486">MKKVLLLTADADNGLGTAIRDAVRGEAEVVRLPERTTGALRAELPTCDVVVGDWSGDLPLGKEEAELGRNVLLVQQPGAGTNFIDAEAWRAAGVPVANTPGANANSVAEWAVLAAGVLCRSMFWAHNEVTDGRWPQESILTRDCRDLAQRRVGVVGVGSIGRRCAELFAAFGCDVYVTARSRPRDTVAATFVSLDELLPLADVLVLAVPLTESTRGLINSHRVAQLPTGAIVVNVARGAVVDDAALARALRSRHVGGAALDVFDVEPLPISSPLRGFDSTLLSPHVAGGSAGARASIYSMTAQNVASALRSQTIRWTL</sequence>
<dbReference type="Gene3D" id="3.40.50.720">
    <property type="entry name" value="NAD(P)-binding Rossmann-like Domain"/>
    <property type="match status" value="2"/>
</dbReference>
<dbReference type="InterPro" id="IPR050223">
    <property type="entry name" value="D-isomer_2-hydroxyacid_DH"/>
</dbReference>
<dbReference type="PROSITE" id="PS00671">
    <property type="entry name" value="D_2_HYDROXYACID_DH_3"/>
    <property type="match status" value="1"/>
</dbReference>
<proteinExistence type="inferred from homology"/>
<keyword evidence="3" id="KW-0520">NAD</keyword>
<dbReference type="InterPro" id="IPR029753">
    <property type="entry name" value="D-isomer_DH_CS"/>
</dbReference>
<dbReference type="RefSeq" id="WP_019746501.1">
    <property type="nucleotide sequence ID" value="NZ_CP011295.1"/>
</dbReference>
<evidence type="ECO:0000256" key="4">
    <source>
        <dbReference type="RuleBase" id="RU003719"/>
    </source>
</evidence>
<dbReference type="EMBL" id="JAECSB010000064">
    <property type="protein sequence ID" value="MBH5144495.1"/>
    <property type="molecule type" value="Genomic_DNA"/>
</dbReference>
<dbReference type="Proteomes" id="UP000627573">
    <property type="component" value="Unassembled WGS sequence"/>
</dbReference>
<keyword evidence="6" id="KW-1185">Reference proteome</keyword>
<dbReference type="Pfam" id="PF00389">
    <property type="entry name" value="2-Hacid_dh"/>
    <property type="match status" value="1"/>
</dbReference>
<evidence type="ECO:0000313" key="6">
    <source>
        <dbReference type="Proteomes" id="UP000627573"/>
    </source>
</evidence>
<evidence type="ECO:0000313" key="5">
    <source>
        <dbReference type="EMBL" id="MBH5144495.1"/>
    </source>
</evidence>
<reference evidence="5 6" key="1">
    <citation type="submission" date="2020-12" db="EMBL/GenBank/DDBJ databases">
        <title>Draft genome sequence of furan degrading bacterial strain FUR100.</title>
        <authorList>
            <person name="Woiski C."/>
        </authorList>
    </citation>
    <scope>NUCLEOTIDE SEQUENCE [LARGE SCALE GENOMIC DNA]</scope>
    <source>
        <strain evidence="5 6">FUR100</strain>
    </source>
</reference>
<dbReference type="PANTHER" id="PTHR10996:SF178">
    <property type="entry name" value="2-HYDROXYACID DEHYDROGENASE YGL185C-RELATED"/>
    <property type="match status" value="1"/>
</dbReference>
<gene>
    <name evidence="5" type="ORF">I3517_17990</name>
</gene>
<dbReference type="KEGG" id="reb:XU06_01805"/>
<name>A0A0E4A2P6_RHOER</name>
<dbReference type="InterPro" id="IPR006140">
    <property type="entry name" value="D-isomer_DH_NAD-bd"/>
</dbReference>
<dbReference type="InterPro" id="IPR036291">
    <property type="entry name" value="NAD(P)-bd_dom_sf"/>
</dbReference>
<keyword evidence="2 4" id="KW-0560">Oxidoreductase</keyword>
<organism evidence="5 6">
    <name type="scientific">Rhodococcus erythropolis</name>
    <name type="common">Arthrobacter picolinophilus</name>
    <dbReference type="NCBI Taxonomy" id="1833"/>
    <lineage>
        <taxon>Bacteria</taxon>
        <taxon>Bacillati</taxon>
        <taxon>Actinomycetota</taxon>
        <taxon>Actinomycetes</taxon>
        <taxon>Mycobacteriales</taxon>
        <taxon>Nocardiaceae</taxon>
        <taxon>Rhodococcus</taxon>
        <taxon>Rhodococcus erythropolis group</taxon>
    </lineage>
</organism>
<comment type="similarity">
    <text evidence="1 4">Belongs to the D-isomer specific 2-hydroxyacid dehydrogenase family.</text>
</comment>
<dbReference type="GO" id="GO:0051287">
    <property type="term" value="F:NAD binding"/>
    <property type="evidence" value="ECO:0007669"/>
    <property type="project" value="InterPro"/>
</dbReference>
<dbReference type="AlphaFoldDB" id="A0A0E4A2P6"/>
<dbReference type="SUPFAM" id="SSF52283">
    <property type="entry name" value="Formate/glycerate dehydrogenase catalytic domain-like"/>
    <property type="match status" value="1"/>
</dbReference>
<dbReference type="GO" id="GO:0030267">
    <property type="term" value="F:glyoxylate reductase (NADPH) activity"/>
    <property type="evidence" value="ECO:0007669"/>
    <property type="project" value="TreeGrafter"/>
</dbReference>
<dbReference type="Pfam" id="PF02826">
    <property type="entry name" value="2-Hacid_dh_C"/>
    <property type="match status" value="1"/>
</dbReference>
<evidence type="ECO:0000256" key="1">
    <source>
        <dbReference type="ARBA" id="ARBA00005854"/>
    </source>
</evidence>
<dbReference type="InterPro" id="IPR006139">
    <property type="entry name" value="D-isomer_2_OHA_DH_cat_dom"/>
</dbReference>
<comment type="caution">
    <text evidence="5">The sequence shown here is derived from an EMBL/GenBank/DDBJ whole genome shotgun (WGS) entry which is preliminary data.</text>
</comment>
<dbReference type="OrthoDB" id="117809at2"/>
<protein>
    <submittedName>
        <fullName evidence="5">Dehydrogenase</fullName>
    </submittedName>
</protein>
<dbReference type="PANTHER" id="PTHR10996">
    <property type="entry name" value="2-HYDROXYACID DEHYDROGENASE-RELATED"/>
    <property type="match status" value="1"/>
</dbReference>
<accession>A0A0E4A2P6</accession>
<dbReference type="SUPFAM" id="SSF51735">
    <property type="entry name" value="NAD(P)-binding Rossmann-fold domains"/>
    <property type="match status" value="1"/>
</dbReference>